<reference evidence="7 8" key="1">
    <citation type="submission" date="2024-05" db="EMBL/GenBank/DDBJ databases">
        <title>A draft genome resource for the thread blight pathogen Marasmius tenuissimus strain MS-2.</title>
        <authorList>
            <person name="Yulfo-Soto G.E."/>
            <person name="Baruah I.K."/>
            <person name="Amoako-Attah I."/>
            <person name="Bukari Y."/>
            <person name="Meinhardt L.W."/>
            <person name="Bailey B.A."/>
            <person name="Cohen S.P."/>
        </authorList>
    </citation>
    <scope>NUCLEOTIDE SEQUENCE [LARGE SCALE GENOMIC DNA]</scope>
    <source>
        <strain evidence="7 8">MS-2</strain>
    </source>
</reference>
<evidence type="ECO:0000259" key="6">
    <source>
        <dbReference type="Pfam" id="PF21639"/>
    </source>
</evidence>
<dbReference type="PANTHER" id="PTHR12705:SF0">
    <property type="entry name" value="ORIGIN RECOGNITION COMPLEX SUBUNIT 5"/>
    <property type="match status" value="1"/>
</dbReference>
<evidence type="ECO:0000256" key="3">
    <source>
        <dbReference type="ARBA" id="ARBA00023242"/>
    </source>
</evidence>
<dbReference type="PANTHER" id="PTHR12705">
    <property type="entry name" value="ORIGIN RECOGNITION COMPLEX SUBUNIT 5"/>
    <property type="match status" value="1"/>
</dbReference>
<feature type="region of interest" description="Disordered" evidence="4">
    <location>
        <begin position="232"/>
        <end position="256"/>
    </location>
</feature>
<evidence type="ECO:0000313" key="8">
    <source>
        <dbReference type="Proteomes" id="UP001437256"/>
    </source>
</evidence>
<dbReference type="Pfam" id="PF21639">
    <property type="entry name" value="ORC5_lid"/>
    <property type="match status" value="1"/>
</dbReference>
<evidence type="ECO:0000256" key="2">
    <source>
        <dbReference type="ARBA" id="ARBA00022705"/>
    </source>
</evidence>
<dbReference type="Pfam" id="PF14630">
    <property type="entry name" value="ORC5_C"/>
    <property type="match status" value="1"/>
</dbReference>
<name>A0ABR2ZDM7_9AGAR</name>
<dbReference type="EMBL" id="JBBXMP010000228">
    <property type="protein sequence ID" value="KAL0059413.1"/>
    <property type="molecule type" value="Genomic_DNA"/>
</dbReference>
<protein>
    <submittedName>
        <fullName evidence="7">Uncharacterized protein</fullName>
    </submittedName>
</protein>
<keyword evidence="3" id="KW-0539">Nucleus</keyword>
<accession>A0ABR2ZDM7</accession>
<dbReference type="InterPro" id="IPR020796">
    <property type="entry name" value="ORC5"/>
</dbReference>
<comment type="caution">
    <text evidence="7">The sequence shown here is derived from an EMBL/GenBank/DDBJ whole genome shotgun (WGS) entry which is preliminary data.</text>
</comment>
<keyword evidence="2" id="KW-0235">DNA replication</keyword>
<dbReference type="InterPro" id="IPR048866">
    <property type="entry name" value="ORC5_lid"/>
</dbReference>
<sequence length="426" mass="47732">MVFWTGTPLGMKAAVIGPQMIGRNVEKPEKLKERLPEVVVPLTRLAELSKVDISVVFISETRWEEVRPPLGAALDPFFFDIPVPTKEATIEHICSKFSSHVKDSAQIHAYSPELEPIYHQFISILYDSCDPFIKDPQEIQYIASARWPGFIEPVLGNYRRSLEEAAQNDEPPPACDLPSEETRMRLVRALLPTFKSAMEVLHPRTTSAVDWRNANEPATNIMEKMFQTPGLLSPSRTGRDEVQDVNDTGGKSKAKEGRIEALPRQSRFILLASYLASSNPAKTDLRMFGRGVDEKKRKRKINRVKTQPKMNTGHVKIPQPLVGASPFPLDRMLAILGALLEDNDVESRLPANEFSIEGERTDMEISRVGTYASIMELTTLRLLHRTTAGDKLDGPPMFKCSITHDVALSLAKQLGVKLNDLVWDPI</sequence>
<keyword evidence="8" id="KW-1185">Reference proteome</keyword>
<evidence type="ECO:0000313" key="7">
    <source>
        <dbReference type="EMBL" id="KAL0059413.1"/>
    </source>
</evidence>
<dbReference type="Proteomes" id="UP001437256">
    <property type="component" value="Unassembled WGS sequence"/>
</dbReference>
<proteinExistence type="predicted"/>
<feature type="domain" description="Origin recognition complex subunit 5 C-terminal" evidence="5">
    <location>
        <begin position="262"/>
        <end position="420"/>
    </location>
</feature>
<comment type="subcellular location">
    <subcellularLocation>
        <location evidence="1">Nucleus</location>
    </subcellularLocation>
</comment>
<evidence type="ECO:0000256" key="4">
    <source>
        <dbReference type="SAM" id="MobiDB-lite"/>
    </source>
</evidence>
<dbReference type="InterPro" id="IPR047088">
    <property type="entry name" value="ORC5_C"/>
</dbReference>
<evidence type="ECO:0000259" key="5">
    <source>
        <dbReference type="Pfam" id="PF14630"/>
    </source>
</evidence>
<feature type="domain" description="ORC5 lid" evidence="6">
    <location>
        <begin position="118"/>
        <end position="155"/>
    </location>
</feature>
<organism evidence="7 8">
    <name type="scientific">Marasmius tenuissimus</name>
    <dbReference type="NCBI Taxonomy" id="585030"/>
    <lineage>
        <taxon>Eukaryota</taxon>
        <taxon>Fungi</taxon>
        <taxon>Dikarya</taxon>
        <taxon>Basidiomycota</taxon>
        <taxon>Agaricomycotina</taxon>
        <taxon>Agaricomycetes</taxon>
        <taxon>Agaricomycetidae</taxon>
        <taxon>Agaricales</taxon>
        <taxon>Marasmiineae</taxon>
        <taxon>Marasmiaceae</taxon>
        <taxon>Marasmius</taxon>
    </lineage>
</organism>
<gene>
    <name evidence="7" type="ORF">AAF712_013854</name>
</gene>
<evidence type="ECO:0000256" key="1">
    <source>
        <dbReference type="ARBA" id="ARBA00004123"/>
    </source>
</evidence>